<reference evidence="1 2" key="1">
    <citation type="journal article" date="2017" name="Nature">
        <title>The Apostasia genome and the evolution of orchids.</title>
        <authorList>
            <person name="Zhang G.Q."/>
            <person name="Liu K.W."/>
            <person name="Li Z."/>
            <person name="Lohaus R."/>
            <person name="Hsiao Y.Y."/>
            <person name="Niu S.C."/>
            <person name="Wang J.Y."/>
            <person name="Lin Y.C."/>
            <person name="Xu Q."/>
            <person name="Chen L.J."/>
            <person name="Yoshida K."/>
            <person name="Fujiwara S."/>
            <person name="Wang Z.W."/>
            <person name="Zhang Y.Q."/>
            <person name="Mitsuda N."/>
            <person name="Wang M."/>
            <person name="Liu G.H."/>
            <person name="Pecoraro L."/>
            <person name="Huang H.X."/>
            <person name="Xiao X.J."/>
            <person name="Lin M."/>
            <person name="Wu X.Y."/>
            <person name="Wu W.L."/>
            <person name="Chen Y.Y."/>
            <person name="Chang S.B."/>
            <person name="Sakamoto S."/>
            <person name="Ohme-Takagi M."/>
            <person name="Yagi M."/>
            <person name="Zeng S.J."/>
            <person name="Shen C.Y."/>
            <person name="Yeh C.M."/>
            <person name="Luo Y.B."/>
            <person name="Tsai W.C."/>
            <person name="Van de Peer Y."/>
            <person name="Liu Z.J."/>
        </authorList>
    </citation>
    <scope>NUCLEOTIDE SEQUENCE [LARGE SCALE GENOMIC DNA]</scope>
    <source>
        <strain evidence="2">cv. Shenzhen</strain>
        <tissue evidence="1">Stem</tissue>
    </source>
</reference>
<proteinExistence type="predicted"/>
<dbReference type="EMBL" id="KZ451895">
    <property type="protein sequence ID" value="PKA65341.1"/>
    <property type="molecule type" value="Genomic_DNA"/>
</dbReference>
<evidence type="ECO:0000313" key="1">
    <source>
        <dbReference type="EMBL" id="PKA65341.1"/>
    </source>
</evidence>
<gene>
    <name evidence="1" type="ORF">AXF42_Ash005674</name>
</gene>
<keyword evidence="2" id="KW-1185">Reference proteome</keyword>
<sequence length="133" mass="14812">MDGSVYAHNSHGQPFDNFGFGDSEAVEHTRKKVKLDAGKANYHIDDCITTTSSSESYKEEILQHVPEPAWNGHLMPYSSRPTIFRSIPLGFTKDDNGYLLHSRLPNVDLQMKGNIIVESQPQHSDAPSPTKTS</sequence>
<evidence type="ECO:0000313" key="2">
    <source>
        <dbReference type="Proteomes" id="UP000236161"/>
    </source>
</evidence>
<organism evidence="1 2">
    <name type="scientific">Apostasia shenzhenica</name>
    <dbReference type="NCBI Taxonomy" id="1088818"/>
    <lineage>
        <taxon>Eukaryota</taxon>
        <taxon>Viridiplantae</taxon>
        <taxon>Streptophyta</taxon>
        <taxon>Embryophyta</taxon>
        <taxon>Tracheophyta</taxon>
        <taxon>Spermatophyta</taxon>
        <taxon>Magnoliopsida</taxon>
        <taxon>Liliopsida</taxon>
        <taxon>Asparagales</taxon>
        <taxon>Orchidaceae</taxon>
        <taxon>Apostasioideae</taxon>
        <taxon>Apostasia</taxon>
    </lineage>
</organism>
<dbReference type="Proteomes" id="UP000236161">
    <property type="component" value="Unassembled WGS sequence"/>
</dbReference>
<protein>
    <submittedName>
        <fullName evidence="1">Uncharacterized protein</fullName>
    </submittedName>
</protein>
<accession>A0A2I0BC34</accession>
<name>A0A2I0BC34_9ASPA</name>
<dbReference type="AlphaFoldDB" id="A0A2I0BC34"/>